<dbReference type="PANTHER" id="PTHR41164">
    <property type="entry name" value="CURLI PRODUCTION ASSEMBLY/TRANSPORT COMPONENT CSGG"/>
    <property type="match status" value="1"/>
</dbReference>
<evidence type="ECO:0000256" key="2">
    <source>
        <dbReference type="ARBA" id="ARBA00022729"/>
    </source>
</evidence>
<keyword evidence="4" id="KW-0564">Palmitate</keyword>
<sequence length="334" mass="34703">MKTTLLIPVSLLATLISSVSALTSPAAIAQSSGSVGIEQIKPQEKTRIAVLNFDTATVSQSGLRYGLYDESGASKGISNLLTNELVKEGSYILIERSRVEAVLAEQNFGQSGRVEPSTAAQIGRILGVDAVVIGSITQFHVEEQSRGGSLSGLFGLGGRQQKQVARVQLATRLVSTATGEILASAEGTGEADKSDGGGRIFGIGIDSNSDSSDRLLGEASSQAVGEIVTQLARFSPRLAASATPSPVSQMVIADVTGGMVVLNKGGNHGFRPGMVVSVERVIKEIKDPVTGKFLRQLTEPVGRVQLTQVDPDSSIGKVLSGSGFRVGDIAKAID</sequence>
<feature type="signal peptide" evidence="6">
    <location>
        <begin position="1"/>
        <end position="21"/>
    </location>
</feature>
<evidence type="ECO:0000313" key="7">
    <source>
        <dbReference type="EMBL" id="MCM1981586.1"/>
    </source>
</evidence>
<dbReference type="Pfam" id="PF03783">
    <property type="entry name" value="CsgG"/>
    <property type="match status" value="1"/>
</dbReference>
<reference evidence="7 8" key="1">
    <citation type="journal article" date="2015" name="Genome Announc.">
        <title>Draft Genome Sequence of Filamentous Marine Cyanobacterium Lyngbya confervoides Strain BDU141951.</title>
        <authorList>
            <person name="Chandrababunaidu M.M."/>
            <person name="Sen D."/>
            <person name="Tripathy S."/>
        </authorList>
    </citation>
    <scope>NUCLEOTIDE SEQUENCE [LARGE SCALE GENOMIC DNA]</scope>
    <source>
        <strain evidence="7 8">BDU141951</strain>
    </source>
</reference>
<accession>A0ABD4SYU2</accession>
<dbReference type="EMBL" id="JTHE03000013">
    <property type="protein sequence ID" value="MCM1981586.1"/>
    <property type="molecule type" value="Genomic_DNA"/>
</dbReference>
<keyword evidence="2 6" id="KW-0732">Signal</keyword>
<keyword evidence="8" id="KW-1185">Reference proteome</keyword>
<evidence type="ECO:0000256" key="5">
    <source>
        <dbReference type="ARBA" id="ARBA00023288"/>
    </source>
</evidence>
<name>A0ABD4SYU2_9CYAN</name>
<keyword evidence="5" id="KW-0449">Lipoprotein</keyword>
<feature type="chain" id="PRO_5044881963" evidence="6">
    <location>
        <begin position="22"/>
        <end position="334"/>
    </location>
</feature>
<organism evidence="7 8">
    <name type="scientific">Lyngbya confervoides BDU141951</name>
    <dbReference type="NCBI Taxonomy" id="1574623"/>
    <lineage>
        <taxon>Bacteria</taxon>
        <taxon>Bacillati</taxon>
        <taxon>Cyanobacteriota</taxon>
        <taxon>Cyanophyceae</taxon>
        <taxon>Oscillatoriophycideae</taxon>
        <taxon>Oscillatoriales</taxon>
        <taxon>Microcoleaceae</taxon>
        <taxon>Lyngbya</taxon>
    </lineage>
</organism>
<keyword evidence="3" id="KW-0472">Membrane</keyword>
<keyword evidence="1" id="KW-1003">Cell membrane</keyword>
<proteinExistence type="predicted"/>
<evidence type="ECO:0000256" key="6">
    <source>
        <dbReference type="SAM" id="SignalP"/>
    </source>
</evidence>
<comment type="caution">
    <text evidence="7">The sequence shown here is derived from an EMBL/GenBank/DDBJ whole genome shotgun (WGS) entry which is preliminary data.</text>
</comment>
<dbReference type="PANTHER" id="PTHR41164:SF1">
    <property type="entry name" value="CURLI PRODUCTION ASSEMBLY_TRANSPORT COMPONENT CSGG"/>
    <property type="match status" value="1"/>
</dbReference>
<evidence type="ECO:0000256" key="1">
    <source>
        <dbReference type="ARBA" id="ARBA00022475"/>
    </source>
</evidence>
<evidence type="ECO:0000256" key="4">
    <source>
        <dbReference type="ARBA" id="ARBA00023139"/>
    </source>
</evidence>
<evidence type="ECO:0000313" key="8">
    <source>
        <dbReference type="Proteomes" id="UP000031561"/>
    </source>
</evidence>
<dbReference type="Proteomes" id="UP000031561">
    <property type="component" value="Unassembled WGS sequence"/>
</dbReference>
<dbReference type="RefSeq" id="WP_166279301.1">
    <property type="nucleotide sequence ID" value="NZ_JTHE03000013.1"/>
</dbReference>
<evidence type="ECO:0000256" key="3">
    <source>
        <dbReference type="ARBA" id="ARBA00023136"/>
    </source>
</evidence>
<dbReference type="AlphaFoldDB" id="A0ABD4SYU2"/>
<protein>
    <submittedName>
        <fullName evidence="7">CsgG/HfaB family protein</fullName>
    </submittedName>
</protein>
<dbReference type="Gene3D" id="3.40.50.10610">
    <property type="entry name" value="ABC-type transport auxiliary lipoprotein component"/>
    <property type="match status" value="1"/>
</dbReference>
<dbReference type="InterPro" id="IPR005534">
    <property type="entry name" value="Curli_assmbl/transp-comp_CsgG"/>
</dbReference>
<gene>
    <name evidence="7" type="ORF">QQ91_0001910</name>
</gene>